<protein>
    <recommendedName>
        <fullName evidence="4">Secreted protein</fullName>
    </recommendedName>
</protein>
<sequence length="195" mass="21427">MRKVLSSCLIAVAAASALLQPVAHAETNGPAEYILPQRWNDDYKPGSRCSTPGQGGIYVTAERRWFDQTDAASVANRNDFAVPVTHTVTLARTTTLRISATIQPKGEIERYLATAYGLNYVRVQHWSVGETVGPYELGAGRQGKLVWGFMMLDTDAQNVRCSADQQWVAEGKPYSATVPESRYSELREDTAPVFG</sequence>
<dbReference type="RefSeq" id="WP_165004762.1">
    <property type="nucleotide sequence ID" value="NZ_CP064955.1"/>
</dbReference>
<feature type="signal peptide" evidence="1">
    <location>
        <begin position="1"/>
        <end position="25"/>
    </location>
</feature>
<dbReference type="AlphaFoldDB" id="A0A7T0KP67"/>
<dbReference type="Proteomes" id="UP000594586">
    <property type="component" value="Chromosome"/>
</dbReference>
<dbReference type="KEGG" id="cqn:G7Y29_05005"/>
<evidence type="ECO:0000313" key="2">
    <source>
        <dbReference type="EMBL" id="QPK84127.1"/>
    </source>
</evidence>
<dbReference type="EMBL" id="CP064955">
    <property type="protein sequence ID" value="QPK84127.1"/>
    <property type="molecule type" value="Genomic_DNA"/>
</dbReference>
<evidence type="ECO:0000313" key="3">
    <source>
        <dbReference type="Proteomes" id="UP000594586"/>
    </source>
</evidence>
<evidence type="ECO:0008006" key="4">
    <source>
        <dbReference type="Google" id="ProtNLM"/>
    </source>
</evidence>
<keyword evidence="1" id="KW-0732">Signal</keyword>
<name>A0A7T0KP67_9CORY</name>
<evidence type="ECO:0000256" key="1">
    <source>
        <dbReference type="SAM" id="SignalP"/>
    </source>
</evidence>
<feature type="chain" id="PRO_5032593077" description="Secreted protein" evidence="1">
    <location>
        <begin position="26"/>
        <end position="195"/>
    </location>
</feature>
<keyword evidence="3" id="KW-1185">Reference proteome</keyword>
<reference evidence="2 3" key="1">
    <citation type="submission" date="2020-11" db="EMBL/GenBank/DDBJ databases">
        <title>Corynebacterium sp. MC1420.</title>
        <authorList>
            <person name="Zhou J."/>
        </authorList>
    </citation>
    <scope>NUCLEOTIDE SEQUENCE [LARGE SCALE GENOMIC DNA]</scope>
    <source>
        <strain evidence="2 3">MC1420</strain>
    </source>
</reference>
<gene>
    <name evidence="2" type="ORF">G7Y29_05005</name>
</gene>
<proteinExistence type="predicted"/>
<accession>A0A7T0KP67</accession>
<organism evidence="2 3">
    <name type="scientific">Corynebacterium qintianiae</name>
    <dbReference type="NCBI Taxonomy" id="2709392"/>
    <lineage>
        <taxon>Bacteria</taxon>
        <taxon>Bacillati</taxon>
        <taxon>Actinomycetota</taxon>
        <taxon>Actinomycetes</taxon>
        <taxon>Mycobacteriales</taxon>
        <taxon>Corynebacteriaceae</taxon>
        <taxon>Corynebacterium</taxon>
    </lineage>
</organism>